<feature type="transmembrane region" description="Helical" evidence="1">
    <location>
        <begin position="12"/>
        <end position="32"/>
    </location>
</feature>
<evidence type="ECO:0000256" key="1">
    <source>
        <dbReference type="SAM" id="Phobius"/>
    </source>
</evidence>
<evidence type="ECO:0000313" key="4">
    <source>
        <dbReference type="Proteomes" id="UP000238937"/>
    </source>
</evidence>
<protein>
    <submittedName>
        <fullName evidence="3">Glycosyl transferase</fullName>
    </submittedName>
</protein>
<evidence type="ECO:0000313" key="3">
    <source>
        <dbReference type="EMBL" id="PSB47241.1"/>
    </source>
</evidence>
<accession>A0A2T1FQM7</accession>
<keyword evidence="1" id="KW-0812">Transmembrane</keyword>
<proteinExistence type="predicted"/>
<feature type="domain" description="Glycosyltransferase 2-like" evidence="2">
    <location>
        <begin position="67"/>
        <end position="124"/>
    </location>
</feature>
<organism evidence="3 4">
    <name type="scientific">Chamaesiphon polymorphus CCALA 037</name>
    <dbReference type="NCBI Taxonomy" id="2107692"/>
    <lineage>
        <taxon>Bacteria</taxon>
        <taxon>Bacillati</taxon>
        <taxon>Cyanobacteriota</taxon>
        <taxon>Cyanophyceae</taxon>
        <taxon>Gomontiellales</taxon>
        <taxon>Chamaesiphonaceae</taxon>
        <taxon>Chamaesiphon</taxon>
    </lineage>
</organism>
<sequence>MDWLKDLAIEGILGAVGLGLLLFQGTATAILLSRLIKGAVRRPPLMPKISTADAKLEPLDRESHGVSVVVPTLNEVDRIAPCLTGLSQQGGEVREILIVDSNSQDGTRERVTAAAKLDSRFKLLTDDPLPAG</sequence>
<dbReference type="Proteomes" id="UP000238937">
    <property type="component" value="Unassembled WGS sequence"/>
</dbReference>
<reference evidence="3 4" key="1">
    <citation type="submission" date="2018-03" db="EMBL/GenBank/DDBJ databases">
        <title>The ancient ancestry and fast evolution of plastids.</title>
        <authorList>
            <person name="Moore K.R."/>
            <person name="Magnabosco C."/>
            <person name="Momper L."/>
            <person name="Gold D.A."/>
            <person name="Bosak T."/>
            <person name="Fournier G.P."/>
        </authorList>
    </citation>
    <scope>NUCLEOTIDE SEQUENCE [LARGE SCALE GENOMIC DNA]</scope>
    <source>
        <strain evidence="3 4">CCALA 037</strain>
    </source>
</reference>
<gene>
    <name evidence="3" type="ORF">C7B77_24395</name>
</gene>
<dbReference type="GO" id="GO:0016740">
    <property type="term" value="F:transferase activity"/>
    <property type="evidence" value="ECO:0007669"/>
    <property type="project" value="UniProtKB-KW"/>
</dbReference>
<evidence type="ECO:0000259" key="2">
    <source>
        <dbReference type="Pfam" id="PF00535"/>
    </source>
</evidence>
<feature type="non-terminal residue" evidence="3">
    <location>
        <position position="132"/>
    </location>
</feature>
<dbReference type="EMBL" id="PVWO01000462">
    <property type="protein sequence ID" value="PSB47241.1"/>
    <property type="molecule type" value="Genomic_DNA"/>
</dbReference>
<comment type="caution">
    <text evidence="3">The sequence shown here is derived from an EMBL/GenBank/DDBJ whole genome shotgun (WGS) entry which is preliminary data.</text>
</comment>
<name>A0A2T1FQM7_9CYAN</name>
<dbReference type="InterPro" id="IPR029044">
    <property type="entry name" value="Nucleotide-diphossugar_trans"/>
</dbReference>
<dbReference type="InterPro" id="IPR001173">
    <property type="entry name" value="Glyco_trans_2-like"/>
</dbReference>
<keyword evidence="1" id="KW-1133">Transmembrane helix</keyword>
<dbReference type="Pfam" id="PF00535">
    <property type="entry name" value="Glycos_transf_2"/>
    <property type="match status" value="1"/>
</dbReference>
<dbReference type="AlphaFoldDB" id="A0A2T1FQM7"/>
<dbReference type="OrthoDB" id="9806525at2"/>
<dbReference type="Gene3D" id="3.90.550.10">
    <property type="entry name" value="Spore Coat Polysaccharide Biosynthesis Protein SpsA, Chain A"/>
    <property type="match status" value="1"/>
</dbReference>
<keyword evidence="4" id="KW-1185">Reference proteome</keyword>
<keyword evidence="1" id="KW-0472">Membrane</keyword>
<keyword evidence="3" id="KW-0808">Transferase</keyword>
<dbReference type="SUPFAM" id="SSF53448">
    <property type="entry name" value="Nucleotide-diphospho-sugar transferases"/>
    <property type="match status" value="1"/>
</dbReference>
<dbReference type="RefSeq" id="WP_146138494.1">
    <property type="nucleotide sequence ID" value="NZ_PVWO01000462.1"/>
</dbReference>